<sequence>MTTTHRRTNAINDALSSSGPAMTANKLETTIFRYGTAQRQPEKCASRVSKKVSTLSIFEHVVFVEPKHRAIRLNCTKKSGEDRRGRKKKKKKKKKKEKKRKKKEKKEVCRR</sequence>
<reference evidence="2 3" key="1">
    <citation type="submission" date="2023-03" db="EMBL/GenBank/DDBJ databases">
        <title>High recombination rates correlate with genetic variation in Cardiocondyla obscurior ants.</title>
        <authorList>
            <person name="Errbii M."/>
        </authorList>
    </citation>
    <scope>NUCLEOTIDE SEQUENCE [LARGE SCALE GENOMIC DNA]</scope>
    <source>
        <strain evidence="2">Alpha-2009</strain>
        <tissue evidence="2">Whole body</tissue>
    </source>
</reference>
<evidence type="ECO:0000313" key="3">
    <source>
        <dbReference type="Proteomes" id="UP001430953"/>
    </source>
</evidence>
<gene>
    <name evidence="2" type="ORF">PUN28_004100</name>
</gene>
<comment type="caution">
    <text evidence="2">The sequence shown here is derived from an EMBL/GenBank/DDBJ whole genome shotgun (WGS) entry which is preliminary data.</text>
</comment>
<protein>
    <submittedName>
        <fullName evidence="2">Uncharacterized protein</fullName>
    </submittedName>
</protein>
<accession>A0AAW2GPI8</accession>
<feature type="compositionally biased region" description="Polar residues" evidence="1">
    <location>
        <begin position="9"/>
        <end position="20"/>
    </location>
</feature>
<organism evidence="2 3">
    <name type="scientific">Cardiocondyla obscurior</name>
    <dbReference type="NCBI Taxonomy" id="286306"/>
    <lineage>
        <taxon>Eukaryota</taxon>
        <taxon>Metazoa</taxon>
        <taxon>Ecdysozoa</taxon>
        <taxon>Arthropoda</taxon>
        <taxon>Hexapoda</taxon>
        <taxon>Insecta</taxon>
        <taxon>Pterygota</taxon>
        <taxon>Neoptera</taxon>
        <taxon>Endopterygota</taxon>
        <taxon>Hymenoptera</taxon>
        <taxon>Apocrita</taxon>
        <taxon>Aculeata</taxon>
        <taxon>Formicoidea</taxon>
        <taxon>Formicidae</taxon>
        <taxon>Myrmicinae</taxon>
        <taxon>Cardiocondyla</taxon>
    </lineage>
</organism>
<feature type="compositionally biased region" description="Basic residues" evidence="1">
    <location>
        <begin position="85"/>
        <end position="104"/>
    </location>
</feature>
<dbReference type="AlphaFoldDB" id="A0AAW2GPI8"/>
<name>A0AAW2GPI8_9HYME</name>
<dbReference type="Proteomes" id="UP001430953">
    <property type="component" value="Unassembled WGS sequence"/>
</dbReference>
<evidence type="ECO:0000256" key="1">
    <source>
        <dbReference type="SAM" id="MobiDB-lite"/>
    </source>
</evidence>
<dbReference type="EMBL" id="JADYXP020000003">
    <property type="protein sequence ID" value="KAL0129172.1"/>
    <property type="molecule type" value="Genomic_DNA"/>
</dbReference>
<feature type="region of interest" description="Disordered" evidence="1">
    <location>
        <begin position="1"/>
        <end position="22"/>
    </location>
</feature>
<evidence type="ECO:0000313" key="2">
    <source>
        <dbReference type="EMBL" id="KAL0129172.1"/>
    </source>
</evidence>
<feature type="region of interest" description="Disordered" evidence="1">
    <location>
        <begin position="74"/>
        <end position="111"/>
    </location>
</feature>
<keyword evidence="3" id="KW-1185">Reference proteome</keyword>
<proteinExistence type="predicted"/>